<evidence type="ECO:0000259" key="1">
    <source>
        <dbReference type="PROSITE" id="PS50943"/>
    </source>
</evidence>
<reference evidence="2" key="1">
    <citation type="journal article" date="2021" name="PeerJ">
        <title>Extensive microbial diversity within the chicken gut microbiome revealed by metagenomics and culture.</title>
        <authorList>
            <person name="Gilroy R."/>
            <person name="Ravi A."/>
            <person name="Getino M."/>
            <person name="Pursley I."/>
            <person name="Horton D.L."/>
            <person name="Alikhan N.F."/>
            <person name="Baker D."/>
            <person name="Gharbi K."/>
            <person name="Hall N."/>
            <person name="Watson M."/>
            <person name="Adriaenssens E.M."/>
            <person name="Foster-Nyarko E."/>
            <person name="Jarju S."/>
            <person name="Secka A."/>
            <person name="Antonio M."/>
            <person name="Oren A."/>
            <person name="Chaudhuri R.R."/>
            <person name="La Ragione R."/>
            <person name="Hildebrand F."/>
            <person name="Pallen M.J."/>
        </authorList>
    </citation>
    <scope>NUCLEOTIDE SEQUENCE</scope>
    <source>
        <strain evidence="2">ChiHjej9B8-1298</strain>
    </source>
</reference>
<dbReference type="AlphaFoldDB" id="A0A9D2E8A7"/>
<dbReference type="PROSITE" id="PS50943">
    <property type="entry name" value="HTH_CROC1"/>
    <property type="match status" value="1"/>
</dbReference>
<evidence type="ECO:0000313" key="3">
    <source>
        <dbReference type="Proteomes" id="UP000824028"/>
    </source>
</evidence>
<reference evidence="2" key="2">
    <citation type="submission" date="2021-04" db="EMBL/GenBank/DDBJ databases">
        <authorList>
            <person name="Gilroy R."/>
        </authorList>
    </citation>
    <scope>NUCLEOTIDE SEQUENCE</scope>
    <source>
        <strain evidence="2">ChiHjej9B8-1298</strain>
    </source>
</reference>
<name>A0A9D2E8A7_9BACE</name>
<dbReference type="GO" id="GO:0003677">
    <property type="term" value="F:DNA binding"/>
    <property type="evidence" value="ECO:0007669"/>
    <property type="project" value="InterPro"/>
</dbReference>
<dbReference type="EMBL" id="DXBX01000026">
    <property type="protein sequence ID" value="HIZ32625.1"/>
    <property type="molecule type" value="Genomic_DNA"/>
</dbReference>
<dbReference type="Proteomes" id="UP000824028">
    <property type="component" value="Unassembled WGS sequence"/>
</dbReference>
<dbReference type="CDD" id="cd00093">
    <property type="entry name" value="HTH_XRE"/>
    <property type="match status" value="1"/>
</dbReference>
<organism evidence="2 3">
    <name type="scientific">Candidatus Bacteroides merdigallinarum</name>
    <dbReference type="NCBI Taxonomy" id="2838473"/>
    <lineage>
        <taxon>Bacteria</taxon>
        <taxon>Pseudomonadati</taxon>
        <taxon>Bacteroidota</taxon>
        <taxon>Bacteroidia</taxon>
        <taxon>Bacteroidales</taxon>
        <taxon>Bacteroidaceae</taxon>
        <taxon>Bacteroides</taxon>
    </lineage>
</organism>
<gene>
    <name evidence="2" type="ORF">H9814_03620</name>
</gene>
<dbReference type="InterPro" id="IPR010982">
    <property type="entry name" value="Lambda_DNA-bd_dom_sf"/>
</dbReference>
<comment type="caution">
    <text evidence="2">The sequence shown here is derived from an EMBL/GenBank/DDBJ whole genome shotgun (WGS) entry which is preliminary data.</text>
</comment>
<dbReference type="Gene3D" id="1.10.260.40">
    <property type="entry name" value="lambda repressor-like DNA-binding domains"/>
    <property type="match status" value="1"/>
</dbReference>
<dbReference type="Pfam" id="PF01381">
    <property type="entry name" value="HTH_3"/>
    <property type="match status" value="1"/>
</dbReference>
<protein>
    <submittedName>
        <fullName evidence="2">Helix-turn-helix transcriptional regulator</fullName>
    </submittedName>
</protein>
<dbReference type="InterPro" id="IPR001387">
    <property type="entry name" value="Cro/C1-type_HTH"/>
</dbReference>
<dbReference type="SUPFAM" id="SSF47413">
    <property type="entry name" value="lambda repressor-like DNA-binding domains"/>
    <property type="match status" value="1"/>
</dbReference>
<proteinExistence type="predicted"/>
<sequence>MSNATLLFRETLASIPQDVTKQVDWSFAIADKIAARLKELDISPSQFARLVGETQSEISRWLSGTYNFSIGTLAKISAALGQNLIKI</sequence>
<feature type="domain" description="HTH cro/C1-type" evidence="1">
    <location>
        <begin position="33"/>
        <end position="87"/>
    </location>
</feature>
<accession>A0A9D2E8A7</accession>
<evidence type="ECO:0000313" key="2">
    <source>
        <dbReference type="EMBL" id="HIZ32625.1"/>
    </source>
</evidence>
<dbReference type="SMART" id="SM00530">
    <property type="entry name" value="HTH_XRE"/>
    <property type="match status" value="1"/>
</dbReference>